<comment type="subunit">
    <text evidence="8">Monomer.</text>
</comment>
<comment type="similarity">
    <text evidence="5 8 10">Belongs to the PTH family.</text>
</comment>
<dbReference type="PROSITE" id="PS01195">
    <property type="entry name" value="PEPT_TRNA_HYDROL_1"/>
    <property type="match status" value="1"/>
</dbReference>
<accession>A0A561E875</accession>
<dbReference type="HAMAP" id="MF_00083">
    <property type="entry name" value="Pept_tRNA_hydro_bact"/>
    <property type="match status" value="1"/>
</dbReference>
<dbReference type="PANTHER" id="PTHR17224:SF1">
    <property type="entry name" value="PEPTIDYL-TRNA HYDROLASE"/>
    <property type="match status" value="1"/>
</dbReference>
<dbReference type="SUPFAM" id="SSF53178">
    <property type="entry name" value="Peptidyl-tRNA hydrolase-like"/>
    <property type="match status" value="1"/>
</dbReference>
<dbReference type="PANTHER" id="PTHR17224">
    <property type="entry name" value="PEPTIDYL-TRNA HYDROLASE"/>
    <property type="match status" value="1"/>
</dbReference>
<dbReference type="GO" id="GO:0006515">
    <property type="term" value="P:protein quality control for misfolded or incompletely synthesized proteins"/>
    <property type="evidence" value="ECO:0007669"/>
    <property type="project" value="UniProtKB-UniRule"/>
</dbReference>
<name>A0A561E875_9MICO</name>
<evidence type="ECO:0000256" key="10">
    <source>
        <dbReference type="RuleBase" id="RU004320"/>
    </source>
</evidence>
<dbReference type="NCBIfam" id="TIGR00447">
    <property type="entry name" value="pth"/>
    <property type="match status" value="1"/>
</dbReference>
<dbReference type="GO" id="GO:0005737">
    <property type="term" value="C:cytoplasm"/>
    <property type="evidence" value="ECO:0007669"/>
    <property type="project" value="UniProtKB-SubCell"/>
</dbReference>
<keyword evidence="12" id="KW-1185">Reference proteome</keyword>
<reference evidence="11 12" key="1">
    <citation type="submission" date="2019-06" db="EMBL/GenBank/DDBJ databases">
        <title>Sequencing the genomes of 1000 actinobacteria strains.</title>
        <authorList>
            <person name="Klenk H.-P."/>
        </authorList>
    </citation>
    <scope>NUCLEOTIDE SEQUENCE [LARGE SCALE GENOMIC DNA]</scope>
    <source>
        <strain evidence="11 12">DSM 19560</strain>
    </source>
</reference>
<feature type="site" description="Stabilizes the basic form of H active site to accept a proton" evidence="8">
    <location>
        <position position="96"/>
    </location>
</feature>
<sequence>MTDTAPWLIVGLGNPGPTYAGNRHNIGAMVIERMAQDAGVALRAHKAHARAASIQLAGERAIIAVPGSYMNESGGPVSGLMKFFKVPLDRFIVIHDELDIDFGVLRLKRGGGEGGHNGLRSISGSLGSRDYLRVRVGIGRPPGRMDAATYVLKDFASTQRQELEFLIPAAVEATELLLQRDLADAQNVVHSR</sequence>
<feature type="binding site" evidence="8">
    <location>
        <position position="117"/>
    </location>
    <ligand>
        <name>tRNA</name>
        <dbReference type="ChEBI" id="CHEBI:17843"/>
    </ligand>
</feature>
<keyword evidence="3 8" id="KW-0378">Hydrolase</keyword>
<dbReference type="InterPro" id="IPR036416">
    <property type="entry name" value="Pept_tRNA_hydro_sf"/>
</dbReference>
<keyword evidence="4 8" id="KW-0694">RNA-binding</keyword>
<comment type="subcellular location">
    <subcellularLocation>
        <location evidence="8">Cytoplasm</location>
    </subcellularLocation>
</comment>
<evidence type="ECO:0000256" key="3">
    <source>
        <dbReference type="ARBA" id="ARBA00022801"/>
    </source>
</evidence>
<evidence type="ECO:0000256" key="2">
    <source>
        <dbReference type="ARBA" id="ARBA00022555"/>
    </source>
</evidence>
<evidence type="ECO:0000256" key="1">
    <source>
        <dbReference type="ARBA" id="ARBA00013260"/>
    </source>
</evidence>
<feature type="binding site" evidence="8">
    <location>
        <position position="71"/>
    </location>
    <ligand>
        <name>tRNA</name>
        <dbReference type="ChEBI" id="CHEBI:17843"/>
    </ligand>
</feature>
<proteinExistence type="inferred from homology"/>
<evidence type="ECO:0000313" key="11">
    <source>
        <dbReference type="EMBL" id="TWE11814.1"/>
    </source>
</evidence>
<evidence type="ECO:0000256" key="9">
    <source>
        <dbReference type="RuleBase" id="RU000673"/>
    </source>
</evidence>
<keyword evidence="8" id="KW-0963">Cytoplasm</keyword>
<dbReference type="GO" id="GO:0000049">
    <property type="term" value="F:tRNA binding"/>
    <property type="evidence" value="ECO:0007669"/>
    <property type="project" value="UniProtKB-UniRule"/>
</dbReference>
<feature type="active site" description="Proton acceptor" evidence="8">
    <location>
        <position position="24"/>
    </location>
</feature>
<dbReference type="PROSITE" id="PS01196">
    <property type="entry name" value="PEPT_TRNA_HYDROL_2"/>
    <property type="match status" value="1"/>
</dbReference>
<dbReference type="Gene3D" id="3.40.50.1470">
    <property type="entry name" value="Peptidyl-tRNA hydrolase"/>
    <property type="match status" value="1"/>
</dbReference>
<evidence type="ECO:0000256" key="8">
    <source>
        <dbReference type="HAMAP-Rule" id="MF_00083"/>
    </source>
</evidence>
<dbReference type="InterPro" id="IPR001328">
    <property type="entry name" value="Pept_tRNA_hydro"/>
</dbReference>
<evidence type="ECO:0000313" key="12">
    <source>
        <dbReference type="Proteomes" id="UP000318297"/>
    </source>
</evidence>
<feature type="site" description="Discriminates between blocked and unblocked aminoacyl-tRNA" evidence="8">
    <location>
        <position position="14"/>
    </location>
</feature>
<comment type="caution">
    <text evidence="11">The sequence shown here is derived from an EMBL/GenBank/DDBJ whole genome shotgun (WGS) entry which is preliminary data.</text>
</comment>
<dbReference type="Pfam" id="PF01195">
    <property type="entry name" value="Pept_tRNA_hydro"/>
    <property type="match status" value="1"/>
</dbReference>
<evidence type="ECO:0000256" key="7">
    <source>
        <dbReference type="ARBA" id="ARBA00050038"/>
    </source>
</evidence>
<evidence type="ECO:0000256" key="6">
    <source>
        <dbReference type="ARBA" id="ARBA00048707"/>
    </source>
</evidence>
<dbReference type="EC" id="3.1.1.29" evidence="1 8"/>
<dbReference type="Proteomes" id="UP000318297">
    <property type="component" value="Unassembled WGS sequence"/>
</dbReference>
<dbReference type="GO" id="GO:0004045">
    <property type="term" value="F:peptidyl-tRNA hydrolase activity"/>
    <property type="evidence" value="ECO:0007669"/>
    <property type="project" value="UniProtKB-UniRule"/>
</dbReference>
<protein>
    <recommendedName>
        <fullName evidence="7 8">Peptidyl-tRNA hydrolase</fullName>
        <shortName evidence="8">Pth</shortName>
        <ecNumber evidence="1 8">3.1.1.29</ecNumber>
    </recommendedName>
</protein>
<dbReference type="FunFam" id="3.40.50.1470:FF:000001">
    <property type="entry name" value="Peptidyl-tRNA hydrolase"/>
    <property type="match status" value="1"/>
</dbReference>
<feature type="binding site" evidence="8">
    <location>
        <position position="69"/>
    </location>
    <ligand>
        <name>tRNA</name>
        <dbReference type="ChEBI" id="CHEBI:17843"/>
    </ligand>
</feature>
<comment type="function">
    <text evidence="8">Catalyzes the release of premature peptidyl moieties from peptidyl-tRNA molecules trapped in stalled 50S ribosomal subunits, and thus maintains levels of free tRNAs and 50S ribosomes.</text>
</comment>
<dbReference type="AlphaFoldDB" id="A0A561E875"/>
<evidence type="ECO:0000256" key="5">
    <source>
        <dbReference type="ARBA" id="ARBA00038063"/>
    </source>
</evidence>
<comment type="function">
    <text evidence="8">Hydrolyzes ribosome-free peptidyl-tRNAs (with 1 or more amino acids incorporated), which drop off the ribosome during protein synthesis, or as a result of ribosome stalling.</text>
</comment>
<gene>
    <name evidence="8" type="primary">pth</name>
    <name evidence="11" type="ORF">BKA23_0601</name>
</gene>
<evidence type="ECO:0000256" key="4">
    <source>
        <dbReference type="ARBA" id="ARBA00022884"/>
    </source>
</evidence>
<organism evidence="11 12">
    <name type="scientific">Rudaeicoccus suwonensis</name>
    <dbReference type="NCBI Taxonomy" id="657409"/>
    <lineage>
        <taxon>Bacteria</taxon>
        <taxon>Bacillati</taxon>
        <taxon>Actinomycetota</taxon>
        <taxon>Actinomycetes</taxon>
        <taxon>Micrococcales</taxon>
        <taxon>Dermacoccaceae</taxon>
        <taxon>Rudaeicoccus</taxon>
    </lineage>
</organism>
<dbReference type="GO" id="GO:0072344">
    <property type="term" value="P:rescue of stalled ribosome"/>
    <property type="evidence" value="ECO:0007669"/>
    <property type="project" value="UniProtKB-UniRule"/>
</dbReference>
<dbReference type="EMBL" id="VIVQ01000001">
    <property type="protein sequence ID" value="TWE11814.1"/>
    <property type="molecule type" value="Genomic_DNA"/>
</dbReference>
<keyword evidence="2 8" id="KW-0820">tRNA-binding</keyword>
<dbReference type="CDD" id="cd00462">
    <property type="entry name" value="PTH"/>
    <property type="match status" value="1"/>
</dbReference>
<dbReference type="InterPro" id="IPR018171">
    <property type="entry name" value="Pept_tRNA_hydro_CS"/>
</dbReference>
<comment type="catalytic activity">
    <reaction evidence="6 8 9">
        <text>an N-acyl-L-alpha-aminoacyl-tRNA + H2O = an N-acyl-L-amino acid + a tRNA + H(+)</text>
        <dbReference type="Rhea" id="RHEA:54448"/>
        <dbReference type="Rhea" id="RHEA-COMP:10123"/>
        <dbReference type="Rhea" id="RHEA-COMP:13883"/>
        <dbReference type="ChEBI" id="CHEBI:15377"/>
        <dbReference type="ChEBI" id="CHEBI:15378"/>
        <dbReference type="ChEBI" id="CHEBI:59874"/>
        <dbReference type="ChEBI" id="CHEBI:78442"/>
        <dbReference type="ChEBI" id="CHEBI:138191"/>
        <dbReference type="EC" id="3.1.1.29"/>
    </reaction>
</comment>
<feature type="binding site" evidence="8">
    <location>
        <position position="19"/>
    </location>
    <ligand>
        <name>tRNA</name>
        <dbReference type="ChEBI" id="CHEBI:17843"/>
    </ligand>
</feature>